<reference evidence="1" key="1">
    <citation type="submission" date="2020-11" db="EMBL/GenBank/DDBJ databases">
        <title>Sequencing the genomes of 1000 actinobacteria strains.</title>
        <authorList>
            <person name="Klenk H.-P."/>
        </authorList>
    </citation>
    <scope>NUCLEOTIDE SEQUENCE</scope>
    <source>
        <strain evidence="1">DSM 43175</strain>
    </source>
</reference>
<accession>A0A931GKW5</accession>
<keyword evidence="2" id="KW-1185">Reference proteome</keyword>
<evidence type="ECO:0000313" key="2">
    <source>
        <dbReference type="Proteomes" id="UP000614047"/>
    </source>
</evidence>
<dbReference type="SUPFAM" id="SSF47336">
    <property type="entry name" value="ACP-like"/>
    <property type="match status" value="1"/>
</dbReference>
<evidence type="ECO:0000313" key="1">
    <source>
        <dbReference type="EMBL" id="MBG6086841.1"/>
    </source>
</evidence>
<sequence length="78" mass="8678">MHRFDDFPAFVRYEVGLPVGAGDLDLELDRLPGWDSLYLLRLLLGAEAATGRRLDLADLLEARTLREVRALLEAGDAP</sequence>
<dbReference type="RefSeq" id="WP_197009780.1">
    <property type="nucleotide sequence ID" value="NZ_BAABES010000007.1"/>
</dbReference>
<dbReference type="AlphaFoldDB" id="A0A931GKW5"/>
<name>A0A931GKW5_9ACTN</name>
<dbReference type="InterPro" id="IPR036736">
    <property type="entry name" value="ACP-like_sf"/>
</dbReference>
<organism evidence="1 2">
    <name type="scientific">Actinomadura viridis</name>
    <dbReference type="NCBI Taxonomy" id="58110"/>
    <lineage>
        <taxon>Bacteria</taxon>
        <taxon>Bacillati</taxon>
        <taxon>Actinomycetota</taxon>
        <taxon>Actinomycetes</taxon>
        <taxon>Streptosporangiales</taxon>
        <taxon>Thermomonosporaceae</taxon>
        <taxon>Actinomadura</taxon>
    </lineage>
</organism>
<comment type="caution">
    <text evidence="1">The sequence shown here is derived from an EMBL/GenBank/DDBJ whole genome shotgun (WGS) entry which is preliminary data.</text>
</comment>
<gene>
    <name evidence="1" type="ORF">IW256_000954</name>
</gene>
<dbReference type="Proteomes" id="UP000614047">
    <property type="component" value="Unassembled WGS sequence"/>
</dbReference>
<dbReference type="EMBL" id="JADOUA010000001">
    <property type="protein sequence ID" value="MBG6086841.1"/>
    <property type="molecule type" value="Genomic_DNA"/>
</dbReference>
<dbReference type="Gene3D" id="1.10.1200.10">
    <property type="entry name" value="ACP-like"/>
    <property type="match status" value="1"/>
</dbReference>
<protein>
    <submittedName>
        <fullName evidence="1">Acyl carrier protein</fullName>
    </submittedName>
</protein>
<proteinExistence type="predicted"/>